<dbReference type="InterPro" id="IPR023213">
    <property type="entry name" value="CAT-like_dom_sf"/>
</dbReference>
<dbReference type="Gene3D" id="3.30.559.10">
    <property type="entry name" value="Chloramphenicol acetyltransferase-like domain"/>
    <property type="match status" value="1"/>
</dbReference>
<dbReference type="SUPFAM" id="SSF52777">
    <property type="entry name" value="CoA-dependent acyltransferases"/>
    <property type="match status" value="2"/>
</dbReference>
<dbReference type="EMBL" id="GL534284">
    <property type="protein sequence ID" value="EFQ92479.1"/>
    <property type="molecule type" value="Genomic_DNA"/>
</dbReference>
<comment type="similarity">
    <text evidence="2">Belongs to the NRP synthetase family.</text>
</comment>
<dbReference type="GO" id="GO:0016874">
    <property type="term" value="F:ligase activity"/>
    <property type="evidence" value="ECO:0007669"/>
    <property type="project" value="UniProtKB-KW"/>
</dbReference>
<reference evidence="4 5" key="1">
    <citation type="journal article" date="2010" name="Genome Biol.">
        <title>A first genome assembly of the barley fungal pathogen Pyrenophora teres f. teres.</title>
        <authorList>
            <person name="Ellwood S.R."/>
            <person name="Liu Z."/>
            <person name="Syme R.A."/>
            <person name="Lai Z."/>
            <person name="Hane J.K."/>
            <person name="Keiper F."/>
            <person name="Moffat C.S."/>
            <person name="Oliver R.P."/>
            <person name="Friesen T.L."/>
        </authorList>
    </citation>
    <scope>NUCLEOTIDE SEQUENCE [LARGE SCALE GENOMIC DNA]</scope>
    <source>
        <strain evidence="4 5">0-1</strain>
    </source>
</reference>
<dbReference type="eggNOG" id="KOG1178">
    <property type="taxonomic scope" value="Eukaryota"/>
</dbReference>
<dbReference type="PANTHER" id="PTHR45527">
    <property type="entry name" value="NONRIBOSOMAL PEPTIDE SYNTHETASE"/>
    <property type="match status" value="1"/>
</dbReference>
<protein>
    <recommendedName>
        <fullName evidence="3">Condensation domain-containing protein</fullName>
    </recommendedName>
</protein>
<dbReference type="Proteomes" id="UP000001067">
    <property type="component" value="Unassembled WGS sequence"/>
</dbReference>
<keyword evidence="1" id="KW-0436">Ligase</keyword>
<proteinExistence type="inferred from homology"/>
<evidence type="ECO:0000256" key="1">
    <source>
        <dbReference type="ARBA" id="ARBA00022598"/>
    </source>
</evidence>
<evidence type="ECO:0000313" key="4">
    <source>
        <dbReference type="EMBL" id="EFQ92479.1"/>
    </source>
</evidence>
<dbReference type="GO" id="GO:0044550">
    <property type="term" value="P:secondary metabolite biosynthetic process"/>
    <property type="evidence" value="ECO:0007669"/>
    <property type="project" value="TreeGrafter"/>
</dbReference>
<dbReference type="GO" id="GO:0005737">
    <property type="term" value="C:cytoplasm"/>
    <property type="evidence" value="ECO:0007669"/>
    <property type="project" value="TreeGrafter"/>
</dbReference>
<dbReference type="AlphaFoldDB" id="E3RP70"/>
<evidence type="ECO:0000313" key="5">
    <source>
        <dbReference type="Proteomes" id="UP000001067"/>
    </source>
</evidence>
<dbReference type="Gene3D" id="3.30.559.30">
    <property type="entry name" value="Nonribosomal peptide synthetase, condensation domain"/>
    <property type="match status" value="1"/>
</dbReference>
<sequence length="304" mass="33909">MNRLIIRLSHAQYDGVCMPVIWASLASVYQQEPLFSSTGFHNYLAYVHDQRSASINYWSRLLKGSHITNITSKLRPKLSKDTTIRPVKVERVIRTPQLPAGLTIASLVSSAWAVVLSHISGEEEVVYGLVVAGRNSDLPGITELVGPCLNFVPVRARPCSTKTSEELLQSVQDQYISLGESDSIGLDDISQHCTDWPAKSDWFDSIVQHQNVEDQPEIQFAGETTKLQWFENPFAVPRQLFVFSRPRGNSLSITVNGNTGILTDQCAEKLLTMLCDTIVQLSGYLEIPLARCQSSLPAYLWNNE</sequence>
<dbReference type="GO" id="GO:0031177">
    <property type="term" value="F:phosphopantetheine binding"/>
    <property type="evidence" value="ECO:0007669"/>
    <property type="project" value="TreeGrafter"/>
</dbReference>
<accession>E3RP70</accession>
<dbReference type="InterPro" id="IPR001242">
    <property type="entry name" value="Condensation_dom"/>
</dbReference>
<dbReference type="OrthoDB" id="3791627at2759"/>
<dbReference type="KEGG" id="pte:PTT_10404"/>
<dbReference type="GO" id="GO:0043041">
    <property type="term" value="P:amino acid activation for nonribosomal peptide biosynthetic process"/>
    <property type="evidence" value="ECO:0007669"/>
    <property type="project" value="TreeGrafter"/>
</dbReference>
<dbReference type="Pfam" id="PF00668">
    <property type="entry name" value="Condensation"/>
    <property type="match status" value="1"/>
</dbReference>
<dbReference type="STRING" id="861557.E3RP70"/>
<organism evidence="5">
    <name type="scientific">Pyrenophora teres f. teres (strain 0-1)</name>
    <name type="common">Barley net blotch fungus</name>
    <name type="synonym">Drechslera teres f. teres</name>
    <dbReference type="NCBI Taxonomy" id="861557"/>
    <lineage>
        <taxon>Eukaryota</taxon>
        <taxon>Fungi</taxon>
        <taxon>Dikarya</taxon>
        <taxon>Ascomycota</taxon>
        <taxon>Pezizomycotina</taxon>
        <taxon>Dothideomycetes</taxon>
        <taxon>Pleosporomycetidae</taxon>
        <taxon>Pleosporales</taxon>
        <taxon>Pleosporineae</taxon>
        <taxon>Pleosporaceae</taxon>
        <taxon>Pyrenophora</taxon>
    </lineage>
</organism>
<gene>
    <name evidence="4" type="ORF">PTT_10404</name>
</gene>
<evidence type="ECO:0000259" key="3">
    <source>
        <dbReference type="Pfam" id="PF00668"/>
    </source>
</evidence>
<feature type="domain" description="Condensation" evidence="3">
    <location>
        <begin position="4"/>
        <end position="219"/>
    </location>
</feature>
<dbReference type="PANTHER" id="PTHR45527:SF3">
    <property type="entry name" value="SIDEROPHORE SYNTHETASE (EUROFUNG)"/>
    <property type="match status" value="1"/>
</dbReference>
<name>E3RP70_PYRTT</name>
<evidence type="ECO:0000256" key="2">
    <source>
        <dbReference type="ARBA" id="ARBA00029454"/>
    </source>
</evidence>
<dbReference type="HOGENOM" id="CLU_000022_60_3_1"/>
<keyword evidence="5" id="KW-1185">Reference proteome</keyword>